<evidence type="ECO:0000313" key="2">
    <source>
        <dbReference type="Proteomes" id="UP001249851"/>
    </source>
</evidence>
<organism evidence="1 2">
    <name type="scientific">Acropora cervicornis</name>
    <name type="common">Staghorn coral</name>
    <dbReference type="NCBI Taxonomy" id="6130"/>
    <lineage>
        <taxon>Eukaryota</taxon>
        <taxon>Metazoa</taxon>
        <taxon>Cnidaria</taxon>
        <taxon>Anthozoa</taxon>
        <taxon>Hexacorallia</taxon>
        <taxon>Scleractinia</taxon>
        <taxon>Astrocoeniina</taxon>
        <taxon>Acroporidae</taxon>
        <taxon>Acropora</taxon>
    </lineage>
</organism>
<reference evidence="1" key="2">
    <citation type="journal article" date="2023" name="Science">
        <title>Genomic signatures of disease resistance in endangered staghorn corals.</title>
        <authorList>
            <person name="Vollmer S.V."/>
            <person name="Selwyn J.D."/>
            <person name="Despard B.A."/>
            <person name="Roesel C.L."/>
        </authorList>
    </citation>
    <scope>NUCLEOTIDE SEQUENCE</scope>
    <source>
        <strain evidence="1">K2</strain>
    </source>
</reference>
<evidence type="ECO:0000313" key="1">
    <source>
        <dbReference type="EMBL" id="KAK2548562.1"/>
    </source>
</evidence>
<comment type="caution">
    <text evidence="1">The sequence shown here is derived from an EMBL/GenBank/DDBJ whole genome shotgun (WGS) entry which is preliminary data.</text>
</comment>
<gene>
    <name evidence="1" type="ORF">P5673_031232</name>
</gene>
<sequence length="119" mass="13862">YGGYGESQIEIQTALCTLGEENLKEVCSGLKITLPPESKGSLRSYLEDKADLALAKLRRIMRWHYQERTSTELYDQLNSTVQQPKEKPQEFLIRLLDLKQKKSCFLLKKVIRNRKTILF</sequence>
<keyword evidence="2" id="KW-1185">Reference proteome</keyword>
<dbReference type="EMBL" id="JARQWQ010000144">
    <property type="protein sequence ID" value="KAK2548562.1"/>
    <property type="molecule type" value="Genomic_DNA"/>
</dbReference>
<name>A0AAD9PT50_ACRCE</name>
<accession>A0AAD9PT50</accession>
<proteinExistence type="predicted"/>
<dbReference type="AlphaFoldDB" id="A0AAD9PT50"/>
<reference evidence="1" key="1">
    <citation type="journal article" date="2023" name="G3 (Bethesda)">
        <title>Whole genome assembly and annotation of the endangered Caribbean coral Acropora cervicornis.</title>
        <authorList>
            <person name="Selwyn J.D."/>
            <person name="Vollmer S.V."/>
        </authorList>
    </citation>
    <scope>NUCLEOTIDE SEQUENCE</scope>
    <source>
        <strain evidence="1">K2</strain>
    </source>
</reference>
<protein>
    <submittedName>
        <fullName evidence="1">Uncharacterized protein</fullName>
    </submittedName>
</protein>
<dbReference type="Proteomes" id="UP001249851">
    <property type="component" value="Unassembled WGS sequence"/>
</dbReference>
<feature type="non-terminal residue" evidence="1">
    <location>
        <position position="119"/>
    </location>
</feature>